<dbReference type="SUPFAM" id="SSF48498">
    <property type="entry name" value="Tetracyclin repressor-like, C-terminal domain"/>
    <property type="match status" value="1"/>
</dbReference>
<organism evidence="6 7">
    <name type="scientific">Gordonia humi</name>
    <dbReference type="NCBI Taxonomy" id="686429"/>
    <lineage>
        <taxon>Bacteria</taxon>
        <taxon>Bacillati</taxon>
        <taxon>Actinomycetota</taxon>
        <taxon>Actinomycetes</taxon>
        <taxon>Mycobacteriales</taxon>
        <taxon>Gordoniaceae</taxon>
        <taxon>Gordonia</taxon>
    </lineage>
</organism>
<gene>
    <name evidence="6" type="ORF">BKA16_001890</name>
</gene>
<dbReference type="PANTHER" id="PTHR30055">
    <property type="entry name" value="HTH-TYPE TRANSCRIPTIONAL REGULATOR RUTR"/>
    <property type="match status" value="1"/>
</dbReference>
<accession>A0A840EYD5</accession>
<name>A0A840EYD5_9ACTN</name>
<dbReference type="InterPro" id="IPR036271">
    <property type="entry name" value="Tet_transcr_reg_TetR-rel_C_sf"/>
</dbReference>
<evidence type="ECO:0000256" key="2">
    <source>
        <dbReference type="ARBA" id="ARBA00023125"/>
    </source>
</evidence>
<evidence type="ECO:0000256" key="1">
    <source>
        <dbReference type="ARBA" id="ARBA00023015"/>
    </source>
</evidence>
<protein>
    <submittedName>
        <fullName evidence="6">AcrR family transcriptional regulator</fullName>
    </submittedName>
</protein>
<dbReference type="GO" id="GO:0003700">
    <property type="term" value="F:DNA-binding transcription factor activity"/>
    <property type="evidence" value="ECO:0007669"/>
    <property type="project" value="TreeGrafter"/>
</dbReference>
<dbReference type="PROSITE" id="PS50977">
    <property type="entry name" value="HTH_TETR_2"/>
    <property type="match status" value="1"/>
</dbReference>
<dbReference type="InterPro" id="IPR001647">
    <property type="entry name" value="HTH_TetR"/>
</dbReference>
<keyword evidence="3" id="KW-0804">Transcription</keyword>
<evidence type="ECO:0000259" key="5">
    <source>
        <dbReference type="PROSITE" id="PS50977"/>
    </source>
</evidence>
<evidence type="ECO:0000256" key="3">
    <source>
        <dbReference type="ARBA" id="ARBA00023163"/>
    </source>
</evidence>
<evidence type="ECO:0000313" key="7">
    <source>
        <dbReference type="Proteomes" id="UP000551501"/>
    </source>
</evidence>
<keyword evidence="2 4" id="KW-0238">DNA-binding</keyword>
<dbReference type="InterPro" id="IPR050109">
    <property type="entry name" value="HTH-type_TetR-like_transc_reg"/>
</dbReference>
<dbReference type="EMBL" id="JACIFP010000001">
    <property type="protein sequence ID" value="MBB4135338.1"/>
    <property type="molecule type" value="Genomic_DNA"/>
</dbReference>
<evidence type="ECO:0000313" key="6">
    <source>
        <dbReference type="EMBL" id="MBB4135338.1"/>
    </source>
</evidence>
<dbReference type="RefSeq" id="WP_183370394.1">
    <property type="nucleotide sequence ID" value="NZ_BAABHL010000127.1"/>
</dbReference>
<dbReference type="Gene3D" id="1.10.357.10">
    <property type="entry name" value="Tetracycline Repressor, domain 2"/>
    <property type="match status" value="1"/>
</dbReference>
<keyword evidence="7" id="KW-1185">Reference proteome</keyword>
<dbReference type="Proteomes" id="UP000551501">
    <property type="component" value="Unassembled WGS sequence"/>
</dbReference>
<proteinExistence type="predicted"/>
<keyword evidence="1" id="KW-0805">Transcription regulation</keyword>
<dbReference type="PANTHER" id="PTHR30055:SF234">
    <property type="entry name" value="HTH-TYPE TRANSCRIPTIONAL REGULATOR BETI"/>
    <property type="match status" value="1"/>
</dbReference>
<evidence type="ECO:0000256" key="4">
    <source>
        <dbReference type="PROSITE-ProRule" id="PRU00335"/>
    </source>
</evidence>
<dbReference type="GO" id="GO:0000976">
    <property type="term" value="F:transcription cis-regulatory region binding"/>
    <property type="evidence" value="ECO:0007669"/>
    <property type="project" value="TreeGrafter"/>
</dbReference>
<sequence>MARLTLEQRREAAIEATLRVIAADGVEAATTRRIATEAKMGQSSIFYAFSSRDELLAAVVEHGVAQELESMNEWLETLVDFPTSGAPTEDLIRGALGAFAENAISDTARQQVLIGLALYARRTPGLEHLAERLYEGYYEVAAGLLDQASRISGCVWTRPTEELAPMVIAQTDGITLCWLGTASRDHVDAVIDSAVTLILTYLE</sequence>
<feature type="domain" description="HTH tetR-type" evidence="5">
    <location>
        <begin position="7"/>
        <end position="67"/>
    </location>
</feature>
<dbReference type="InterPro" id="IPR009057">
    <property type="entry name" value="Homeodomain-like_sf"/>
</dbReference>
<dbReference type="Pfam" id="PF00440">
    <property type="entry name" value="TetR_N"/>
    <property type="match status" value="1"/>
</dbReference>
<dbReference type="AlphaFoldDB" id="A0A840EYD5"/>
<dbReference type="SUPFAM" id="SSF46689">
    <property type="entry name" value="Homeodomain-like"/>
    <property type="match status" value="1"/>
</dbReference>
<feature type="DNA-binding region" description="H-T-H motif" evidence="4">
    <location>
        <begin position="30"/>
        <end position="49"/>
    </location>
</feature>
<reference evidence="6 7" key="1">
    <citation type="submission" date="2020-08" db="EMBL/GenBank/DDBJ databases">
        <title>Sequencing the genomes of 1000 actinobacteria strains.</title>
        <authorList>
            <person name="Klenk H.-P."/>
        </authorList>
    </citation>
    <scope>NUCLEOTIDE SEQUENCE [LARGE SCALE GENOMIC DNA]</scope>
    <source>
        <strain evidence="6 7">DSM 45298</strain>
    </source>
</reference>
<comment type="caution">
    <text evidence="6">The sequence shown here is derived from an EMBL/GenBank/DDBJ whole genome shotgun (WGS) entry which is preliminary data.</text>
</comment>